<evidence type="ECO:0000256" key="2">
    <source>
        <dbReference type="ARBA" id="ARBA00022730"/>
    </source>
</evidence>
<keyword evidence="2 7" id="KW-0699">rRNA-binding</keyword>
<dbReference type="GO" id="GO:0003735">
    <property type="term" value="F:structural constituent of ribosome"/>
    <property type="evidence" value="ECO:0007669"/>
    <property type="project" value="InterPro"/>
</dbReference>
<keyword evidence="3 7" id="KW-0694">RNA-binding</keyword>
<evidence type="ECO:0000256" key="8">
    <source>
        <dbReference type="SAM" id="MobiDB-lite"/>
    </source>
</evidence>
<evidence type="ECO:0000256" key="7">
    <source>
        <dbReference type="HAMAP-Rule" id="MF_00500"/>
    </source>
</evidence>
<keyword evidence="4 7" id="KW-0689">Ribosomal protein</keyword>
<gene>
    <name evidence="7" type="primary">rpsT</name>
    <name evidence="9" type="ORF">DI598_11720</name>
</gene>
<dbReference type="Proteomes" id="UP000249645">
    <property type="component" value="Unassembled WGS sequence"/>
</dbReference>
<comment type="similarity">
    <text evidence="7">Belongs to the bacterial ribosomal protein bS20 family.</text>
</comment>
<dbReference type="EMBL" id="QFOI01000212">
    <property type="protein sequence ID" value="PZP46784.1"/>
    <property type="molecule type" value="Genomic_DNA"/>
</dbReference>
<dbReference type="Pfam" id="PF01649">
    <property type="entry name" value="Ribosomal_S20p"/>
    <property type="match status" value="1"/>
</dbReference>
<dbReference type="NCBIfam" id="TIGR00029">
    <property type="entry name" value="S20"/>
    <property type="match status" value="1"/>
</dbReference>
<dbReference type="HAMAP" id="MF_00500">
    <property type="entry name" value="Ribosomal_bS20"/>
    <property type="match status" value="1"/>
</dbReference>
<name>A0A2W5EXX5_9SPHI</name>
<reference evidence="9 10" key="1">
    <citation type="submission" date="2017-11" db="EMBL/GenBank/DDBJ databases">
        <title>Infants hospitalized years apart are colonized by the same room-sourced microbial strains.</title>
        <authorList>
            <person name="Brooks B."/>
            <person name="Olm M.R."/>
            <person name="Firek B.A."/>
            <person name="Baker R."/>
            <person name="Thomas B.C."/>
            <person name="Morowitz M.J."/>
            <person name="Banfield J.F."/>
        </authorList>
    </citation>
    <scope>NUCLEOTIDE SEQUENCE [LARGE SCALE GENOMIC DNA]</scope>
    <source>
        <strain evidence="9">S2_009_000_R2_76</strain>
    </source>
</reference>
<feature type="region of interest" description="Disordered" evidence="8">
    <location>
        <begin position="1"/>
        <end position="23"/>
    </location>
</feature>
<comment type="caution">
    <text evidence="9">The sequence shown here is derived from an EMBL/GenBank/DDBJ whole genome shotgun (WGS) entry which is preliminary data.</text>
</comment>
<accession>A0A2W5EXX5</accession>
<dbReference type="AlphaFoldDB" id="A0A2W5EXX5"/>
<dbReference type="InterPro" id="IPR002583">
    <property type="entry name" value="Ribosomal_bS20"/>
</dbReference>
<evidence type="ECO:0000256" key="6">
    <source>
        <dbReference type="ARBA" id="ARBA00035136"/>
    </source>
</evidence>
<evidence type="ECO:0000313" key="9">
    <source>
        <dbReference type="EMBL" id="PZP46784.1"/>
    </source>
</evidence>
<evidence type="ECO:0000256" key="3">
    <source>
        <dbReference type="ARBA" id="ARBA00022884"/>
    </source>
</evidence>
<protein>
    <recommendedName>
        <fullName evidence="6 7">Small ribosomal subunit protein bS20</fullName>
    </recommendedName>
</protein>
<keyword evidence="5 7" id="KW-0687">Ribonucleoprotein</keyword>
<evidence type="ECO:0000256" key="1">
    <source>
        <dbReference type="ARBA" id="ARBA00003134"/>
    </source>
</evidence>
<dbReference type="GO" id="GO:0006412">
    <property type="term" value="P:translation"/>
    <property type="evidence" value="ECO:0007669"/>
    <property type="project" value="UniProtKB-UniRule"/>
</dbReference>
<dbReference type="InterPro" id="IPR036510">
    <property type="entry name" value="Ribosomal_bS20_sf"/>
</dbReference>
<dbReference type="GO" id="GO:0019843">
    <property type="term" value="F:rRNA binding"/>
    <property type="evidence" value="ECO:0007669"/>
    <property type="project" value="UniProtKB-UniRule"/>
</dbReference>
<evidence type="ECO:0000256" key="5">
    <source>
        <dbReference type="ARBA" id="ARBA00023274"/>
    </source>
</evidence>
<evidence type="ECO:0000313" key="10">
    <source>
        <dbReference type="Proteomes" id="UP000249645"/>
    </source>
</evidence>
<dbReference type="SUPFAM" id="SSF46992">
    <property type="entry name" value="Ribosomal protein S20"/>
    <property type="match status" value="1"/>
</dbReference>
<comment type="function">
    <text evidence="1 7">Binds directly to 16S ribosomal RNA.</text>
</comment>
<sequence length="86" mass="9797">MANHKATKKDTRQAAKRRDRNRYYGKTTRNAIRDLKAVASDDKAYDEKLPLTVSMIDKLAKRGVIHKNKANNLKSKLARKTSLKTA</sequence>
<dbReference type="GO" id="GO:0005840">
    <property type="term" value="C:ribosome"/>
    <property type="evidence" value="ECO:0007669"/>
    <property type="project" value="UniProtKB-KW"/>
</dbReference>
<proteinExistence type="inferred from homology"/>
<dbReference type="Gene3D" id="1.20.58.110">
    <property type="entry name" value="Ribosomal protein S20"/>
    <property type="match status" value="1"/>
</dbReference>
<evidence type="ECO:0000256" key="4">
    <source>
        <dbReference type="ARBA" id="ARBA00022980"/>
    </source>
</evidence>
<dbReference type="GO" id="GO:1990904">
    <property type="term" value="C:ribonucleoprotein complex"/>
    <property type="evidence" value="ECO:0007669"/>
    <property type="project" value="UniProtKB-KW"/>
</dbReference>
<organism evidence="9 10">
    <name type="scientific">Pseudopedobacter saltans</name>
    <dbReference type="NCBI Taxonomy" id="151895"/>
    <lineage>
        <taxon>Bacteria</taxon>
        <taxon>Pseudomonadati</taxon>
        <taxon>Bacteroidota</taxon>
        <taxon>Sphingobacteriia</taxon>
        <taxon>Sphingobacteriales</taxon>
        <taxon>Sphingobacteriaceae</taxon>
        <taxon>Pseudopedobacter</taxon>
    </lineage>
</organism>